<dbReference type="Pfam" id="PF12399">
    <property type="entry name" value="BCA_ABC_TP_C"/>
    <property type="match status" value="1"/>
</dbReference>
<evidence type="ECO:0000313" key="6">
    <source>
        <dbReference type="Proteomes" id="UP000642488"/>
    </source>
</evidence>
<accession>A0A934I7T1</accession>
<dbReference type="InterPro" id="IPR003439">
    <property type="entry name" value="ABC_transporter-like_ATP-bd"/>
</dbReference>
<dbReference type="PANTHER" id="PTHR45772:SF3">
    <property type="entry name" value="ABC TRANSPORTER ATP-BINDING PROTEIN"/>
    <property type="match status" value="1"/>
</dbReference>
<evidence type="ECO:0000256" key="2">
    <source>
        <dbReference type="ARBA" id="ARBA00022741"/>
    </source>
</evidence>
<dbReference type="PROSITE" id="PS50893">
    <property type="entry name" value="ABC_TRANSPORTER_2"/>
    <property type="match status" value="1"/>
</dbReference>
<evidence type="ECO:0000256" key="1">
    <source>
        <dbReference type="ARBA" id="ARBA00022448"/>
    </source>
</evidence>
<protein>
    <submittedName>
        <fullName evidence="5">ABC transporter ATP-binding protein</fullName>
    </submittedName>
</protein>
<organism evidence="5 6">
    <name type="scientific">Palleronia pontilimi</name>
    <dbReference type="NCBI Taxonomy" id="1964209"/>
    <lineage>
        <taxon>Bacteria</taxon>
        <taxon>Pseudomonadati</taxon>
        <taxon>Pseudomonadota</taxon>
        <taxon>Alphaproteobacteria</taxon>
        <taxon>Rhodobacterales</taxon>
        <taxon>Roseobacteraceae</taxon>
        <taxon>Palleronia</taxon>
    </lineage>
</organism>
<keyword evidence="1" id="KW-0813">Transport</keyword>
<dbReference type="InterPro" id="IPR027417">
    <property type="entry name" value="P-loop_NTPase"/>
</dbReference>
<evidence type="ECO:0000259" key="4">
    <source>
        <dbReference type="PROSITE" id="PS50893"/>
    </source>
</evidence>
<dbReference type="Gene3D" id="3.40.50.300">
    <property type="entry name" value="P-loop containing nucleotide triphosphate hydrolases"/>
    <property type="match status" value="1"/>
</dbReference>
<proteinExistence type="predicted"/>
<dbReference type="GO" id="GO:0005524">
    <property type="term" value="F:ATP binding"/>
    <property type="evidence" value="ECO:0007669"/>
    <property type="project" value="UniProtKB-KW"/>
</dbReference>
<dbReference type="GO" id="GO:0005886">
    <property type="term" value="C:plasma membrane"/>
    <property type="evidence" value="ECO:0007669"/>
    <property type="project" value="TreeGrafter"/>
</dbReference>
<dbReference type="AlphaFoldDB" id="A0A934I7T1"/>
<keyword evidence="6" id="KW-1185">Reference proteome</keyword>
<gene>
    <name evidence="5" type="ORF">ILP92_04590</name>
</gene>
<dbReference type="Pfam" id="PF00005">
    <property type="entry name" value="ABC_tran"/>
    <property type="match status" value="1"/>
</dbReference>
<dbReference type="InterPro" id="IPR051120">
    <property type="entry name" value="ABC_AA/LPS_Transport"/>
</dbReference>
<dbReference type="RefSeq" id="WP_198915183.1">
    <property type="nucleotide sequence ID" value="NZ_JAEKPD010000002.1"/>
</dbReference>
<keyword evidence="2" id="KW-0547">Nucleotide-binding</keyword>
<dbReference type="InterPro" id="IPR003593">
    <property type="entry name" value="AAA+_ATPase"/>
</dbReference>
<dbReference type="SMART" id="SM00382">
    <property type="entry name" value="AAA"/>
    <property type="match status" value="1"/>
</dbReference>
<dbReference type="CDD" id="cd03219">
    <property type="entry name" value="ABC_Mj1267_LivG_branched"/>
    <property type="match status" value="1"/>
</dbReference>
<reference evidence="5" key="1">
    <citation type="submission" date="2020-12" db="EMBL/GenBank/DDBJ databases">
        <title>Bacterial taxonomy.</title>
        <authorList>
            <person name="Pan X."/>
        </authorList>
    </citation>
    <scope>NUCLEOTIDE SEQUENCE</scope>
    <source>
        <strain evidence="5">KCTC 52957</strain>
    </source>
</reference>
<dbReference type="InterPro" id="IPR032823">
    <property type="entry name" value="BCA_ABC_TP_C"/>
</dbReference>
<sequence>MLKSEYAIETSNLTKTFAGFTAVDNVSLQVERGTIHALIGPNGAGKSTMFNLITKFLEPTAGKILLNGEDVTAAKPAAIARKGAVRSFQISSVFPHLSLLDNIRVSLQQRMNNSFNFWTSDRRLDTLNEDARRILAEVGLDDSEDILATELPYGRKRLLELATTLALEPKVMLLDEPMAGMGTGDVKRVADIIRRVAKNRTVLMVEHNLNVVAELSDRISVLQAGAILAEGTYDEVSKNPDVRSAYMGEADA</sequence>
<evidence type="ECO:0000256" key="3">
    <source>
        <dbReference type="ARBA" id="ARBA00022840"/>
    </source>
</evidence>
<dbReference type="GO" id="GO:0016887">
    <property type="term" value="F:ATP hydrolysis activity"/>
    <property type="evidence" value="ECO:0007669"/>
    <property type="project" value="InterPro"/>
</dbReference>
<feature type="domain" description="ABC transporter" evidence="4">
    <location>
        <begin position="8"/>
        <end position="249"/>
    </location>
</feature>
<comment type="caution">
    <text evidence="5">The sequence shown here is derived from an EMBL/GenBank/DDBJ whole genome shotgun (WGS) entry which is preliminary data.</text>
</comment>
<keyword evidence="3 5" id="KW-0067">ATP-binding</keyword>
<name>A0A934I7T1_9RHOB</name>
<dbReference type="PANTHER" id="PTHR45772">
    <property type="entry name" value="CONSERVED COMPONENT OF ABC TRANSPORTER FOR NATURAL AMINO ACIDS-RELATED"/>
    <property type="match status" value="1"/>
</dbReference>
<dbReference type="FunFam" id="3.40.50.300:FF:000421">
    <property type="entry name" value="Branched-chain amino acid ABC transporter ATP-binding protein"/>
    <property type="match status" value="1"/>
</dbReference>
<dbReference type="SUPFAM" id="SSF52540">
    <property type="entry name" value="P-loop containing nucleoside triphosphate hydrolases"/>
    <property type="match status" value="1"/>
</dbReference>
<dbReference type="EMBL" id="JAEKPD010000002">
    <property type="protein sequence ID" value="MBJ3762024.1"/>
    <property type="molecule type" value="Genomic_DNA"/>
</dbReference>
<dbReference type="Proteomes" id="UP000642488">
    <property type="component" value="Unassembled WGS sequence"/>
</dbReference>
<evidence type="ECO:0000313" key="5">
    <source>
        <dbReference type="EMBL" id="MBJ3762024.1"/>
    </source>
</evidence>